<dbReference type="RefSeq" id="WP_104377988.1">
    <property type="nucleotide sequence ID" value="NZ_PSZC01000025.1"/>
</dbReference>
<sequence>MPEPTHRSFLIVDVENSESLTNVQGEAMRATLYQIIENAVPNTEDIVAQEDRGDGAMLILGIPVLDVLDRVVGSMLTGLRRHNSTAGPMNWLRVRIAAHEGYVGKDEKGWSSDALTATFRMNSEKAVKHALERSPRADAVVVVSDQVFAGLVRHSYRATVTPDEYVSVTMHSKPDQRMWVRVPGYPKPPLPESDSTPAGTTRASTNRLFPTGSGPDSAAIHAKNFIGGDAIIGTQVGGDNINGRS</sequence>
<reference evidence="2 3" key="1">
    <citation type="submission" date="2018-02" db="EMBL/GenBank/DDBJ databases">
        <title>8 Nocardia nova and 1 Nocardia cyriacigeorgica strain used for evolution to TMP-SMX.</title>
        <authorList>
            <person name="Mehta H."/>
            <person name="Weng J."/>
            <person name="Shamoo Y."/>
        </authorList>
    </citation>
    <scope>NUCLEOTIDE SEQUENCE [LARGE SCALE GENOMIC DNA]</scope>
    <source>
        <strain evidence="2 3">MDA3139</strain>
    </source>
</reference>
<dbReference type="Proteomes" id="UP000239874">
    <property type="component" value="Unassembled WGS sequence"/>
</dbReference>
<protein>
    <recommendedName>
        <fullName evidence="4">Guanylate cyclase domain-containing protein</fullName>
    </recommendedName>
</protein>
<gene>
    <name evidence="2" type="ORF">C5E45_27570</name>
</gene>
<organism evidence="2 3">
    <name type="scientific">Nocardia nova</name>
    <dbReference type="NCBI Taxonomy" id="37330"/>
    <lineage>
        <taxon>Bacteria</taxon>
        <taxon>Bacillati</taxon>
        <taxon>Actinomycetota</taxon>
        <taxon>Actinomycetes</taxon>
        <taxon>Mycobacteriales</taxon>
        <taxon>Nocardiaceae</taxon>
        <taxon>Nocardia</taxon>
    </lineage>
</organism>
<proteinExistence type="predicted"/>
<evidence type="ECO:0008006" key="4">
    <source>
        <dbReference type="Google" id="ProtNLM"/>
    </source>
</evidence>
<dbReference type="EMBL" id="PSZC01000025">
    <property type="protein sequence ID" value="PPJ35009.1"/>
    <property type="molecule type" value="Genomic_DNA"/>
</dbReference>
<evidence type="ECO:0000313" key="2">
    <source>
        <dbReference type="EMBL" id="PPJ35009.1"/>
    </source>
</evidence>
<dbReference type="AlphaFoldDB" id="A0A2S6AIE9"/>
<evidence type="ECO:0000256" key="1">
    <source>
        <dbReference type="SAM" id="MobiDB-lite"/>
    </source>
</evidence>
<name>A0A2S6AIE9_9NOCA</name>
<dbReference type="OrthoDB" id="3482507at2"/>
<feature type="region of interest" description="Disordered" evidence="1">
    <location>
        <begin position="185"/>
        <end position="213"/>
    </location>
</feature>
<feature type="compositionally biased region" description="Polar residues" evidence="1">
    <location>
        <begin position="193"/>
        <end position="208"/>
    </location>
</feature>
<evidence type="ECO:0000313" key="3">
    <source>
        <dbReference type="Proteomes" id="UP000239874"/>
    </source>
</evidence>
<accession>A0A2S6AIE9</accession>
<comment type="caution">
    <text evidence="2">The sequence shown here is derived from an EMBL/GenBank/DDBJ whole genome shotgun (WGS) entry which is preliminary data.</text>
</comment>